<evidence type="ECO:0000256" key="1">
    <source>
        <dbReference type="SAM" id="Phobius"/>
    </source>
</evidence>
<dbReference type="PANTHER" id="PTHR30399">
    <property type="entry name" value="UNCHARACTERIZED PROTEIN YGJP"/>
    <property type="match status" value="1"/>
</dbReference>
<feature type="transmembrane region" description="Helical" evidence="1">
    <location>
        <begin position="20"/>
        <end position="39"/>
    </location>
</feature>
<dbReference type="Pfam" id="PF01863">
    <property type="entry name" value="YgjP-like"/>
    <property type="match status" value="1"/>
</dbReference>
<name>A0A0G1MHK9_9BACT</name>
<feature type="domain" description="YgjP-like metallopeptidase" evidence="2">
    <location>
        <begin position="108"/>
        <end position="206"/>
    </location>
</feature>
<organism evidence="3 4">
    <name type="scientific">Candidatus Magasanikbacteria bacterium GW2011_GWA2_45_39</name>
    <dbReference type="NCBI Taxonomy" id="1619041"/>
    <lineage>
        <taxon>Bacteria</taxon>
        <taxon>Candidatus Magasanikiibacteriota</taxon>
    </lineage>
</organism>
<dbReference type="Proteomes" id="UP000033999">
    <property type="component" value="Unassembled WGS sequence"/>
</dbReference>
<keyword evidence="1" id="KW-1133">Transmembrane helix</keyword>
<dbReference type="InterPro" id="IPR002725">
    <property type="entry name" value="YgjP-like_metallopeptidase"/>
</dbReference>
<sequence>MKQTARRHVLLRELCQFRGIEIFAALITLHLVVDIAYTIRSSARARHARITVRRSGEVVAVRPSAMPLARFNAWVNSKKQWIERAVLRIQKHKPQVSLPNGRRSYLAHRERARALVHEKIKALNAVYGHTHRAVRIKQHSSRWGSCSTKGNLNFNYQIIFLPDHIAAYIVAHELCHLKEMNHSRAFWKLVARTAPDYKVCRKALKRYEMA</sequence>
<comment type="caution">
    <text evidence="3">The sequence shown here is derived from an EMBL/GenBank/DDBJ whole genome shotgun (WGS) entry which is preliminary data.</text>
</comment>
<dbReference type="CDD" id="cd07344">
    <property type="entry name" value="M48_yhfN_like"/>
    <property type="match status" value="1"/>
</dbReference>
<protein>
    <recommendedName>
        <fullName evidence="2">YgjP-like metallopeptidase domain-containing protein</fullName>
    </recommendedName>
</protein>
<gene>
    <name evidence="3" type="ORF">UX10_C0007G0010</name>
</gene>
<evidence type="ECO:0000259" key="2">
    <source>
        <dbReference type="Pfam" id="PF01863"/>
    </source>
</evidence>
<dbReference type="Gene3D" id="3.30.2010.10">
    <property type="entry name" value="Metalloproteases ('zincins'), catalytic domain"/>
    <property type="match status" value="1"/>
</dbReference>
<evidence type="ECO:0000313" key="4">
    <source>
        <dbReference type="Proteomes" id="UP000033999"/>
    </source>
</evidence>
<dbReference type="InterPro" id="IPR053136">
    <property type="entry name" value="UTP_pyrophosphatase-like"/>
</dbReference>
<keyword evidence="1" id="KW-0472">Membrane</keyword>
<keyword evidence="1" id="KW-0812">Transmembrane</keyword>
<dbReference type="PANTHER" id="PTHR30399:SF1">
    <property type="entry name" value="UTP PYROPHOSPHATASE"/>
    <property type="match status" value="1"/>
</dbReference>
<evidence type="ECO:0000313" key="3">
    <source>
        <dbReference type="EMBL" id="KKU07679.1"/>
    </source>
</evidence>
<dbReference type="AlphaFoldDB" id="A0A0G1MHK9"/>
<dbReference type="EMBL" id="LCKX01000007">
    <property type="protein sequence ID" value="KKU07679.1"/>
    <property type="molecule type" value="Genomic_DNA"/>
</dbReference>
<proteinExistence type="predicted"/>
<reference evidence="3 4" key="1">
    <citation type="journal article" date="2015" name="Nature">
        <title>rRNA introns, odd ribosomes, and small enigmatic genomes across a large radiation of phyla.</title>
        <authorList>
            <person name="Brown C.T."/>
            <person name="Hug L.A."/>
            <person name="Thomas B.C."/>
            <person name="Sharon I."/>
            <person name="Castelle C.J."/>
            <person name="Singh A."/>
            <person name="Wilkins M.J."/>
            <person name="Williams K.H."/>
            <person name="Banfield J.F."/>
        </authorList>
    </citation>
    <scope>NUCLEOTIDE SEQUENCE [LARGE SCALE GENOMIC DNA]</scope>
</reference>
<accession>A0A0G1MHK9</accession>